<gene>
    <name evidence="1" type="ordered locus">Caci_2981</name>
</gene>
<organism evidence="1 2">
    <name type="scientific">Catenulispora acidiphila (strain DSM 44928 / JCM 14897 / NBRC 102108 / NRRL B-24433 / ID139908)</name>
    <dbReference type="NCBI Taxonomy" id="479433"/>
    <lineage>
        <taxon>Bacteria</taxon>
        <taxon>Bacillati</taxon>
        <taxon>Actinomycetota</taxon>
        <taxon>Actinomycetes</taxon>
        <taxon>Catenulisporales</taxon>
        <taxon>Catenulisporaceae</taxon>
        <taxon>Catenulispora</taxon>
    </lineage>
</organism>
<reference evidence="1 2" key="1">
    <citation type="journal article" date="2009" name="Stand. Genomic Sci.">
        <title>Complete genome sequence of Catenulispora acidiphila type strain (ID 139908).</title>
        <authorList>
            <person name="Copeland A."/>
            <person name="Lapidus A."/>
            <person name="Glavina Del Rio T."/>
            <person name="Nolan M."/>
            <person name="Lucas S."/>
            <person name="Chen F."/>
            <person name="Tice H."/>
            <person name="Cheng J.F."/>
            <person name="Bruce D."/>
            <person name="Goodwin L."/>
            <person name="Pitluck S."/>
            <person name="Mikhailova N."/>
            <person name="Pati A."/>
            <person name="Ivanova N."/>
            <person name="Mavromatis K."/>
            <person name="Chen A."/>
            <person name="Palaniappan K."/>
            <person name="Chain P."/>
            <person name="Land M."/>
            <person name="Hauser L."/>
            <person name="Chang Y.J."/>
            <person name="Jeffries C.D."/>
            <person name="Chertkov O."/>
            <person name="Brettin T."/>
            <person name="Detter J.C."/>
            <person name="Han C."/>
            <person name="Ali Z."/>
            <person name="Tindall B.J."/>
            <person name="Goker M."/>
            <person name="Bristow J."/>
            <person name="Eisen J.A."/>
            <person name="Markowitz V."/>
            <person name="Hugenholtz P."/>
            <person name="Kyrpides N.C."/>
            <person name="Klenk H.P."/>
        </authorList>
    </citation>
    <scope>NUCLEOTIDE SEQUENCE [LARGE SCALE GENOMIC DNA]</scope>
    <source>
        <strain evidence="2">DSM 44928 / JCM 14897 / NBRC 102108 / NRRL B-24433 / ID139908</strain>
    </source>
</reference>
<dbReference type="HOGENOM" id="CLU_2092389_0_0_11"/>
<evidence type="ECO:0000313" key="1">
    <source>
        <dbReference type="EMBL" id="ACU71890.1"/>
    </source>
</evidence>
<proteinExistence type="predicted"/>
<dbReference type="STRING" id="479433.Caci_2981"/>
<accession>C7Q2Z8</accession>
<dbReference type="InParanoid" id="C7Q2Z8"/>
<dbReference type="RefSeq" id="WP_012787183.1">
    <property type="nucleotide sequence ID" value="NC_013131.1"/>
</dbReference>
<dbReference type="AlphaFoldDB" id="C7Q2Z8"/>
<dbReference type="KEGG" id="cai:Caci_2981"/>
<sequence>MPESPANLLRRAVEAIRRDAQLLLDEMDAEPYYWDPNADDITAYRQGVDSGLGGPAGTYAAAWHPGVAFAVADWLAAVADNAALHELTRAAFGPDRAREWDAAVRTARAYLNEETS</sequence>
<keyword evidence="2" id="KW-1185">Reference proteome</keyword>
<dbReference type="Proteomes" id="UP000000851">
    <property type="component" value="Chromosome"/>
</dbReference>
<evidence type="ECO:0000313" key="2">
    <source>
        <dbReference type="Proteomes" id="UP000000851"/>
    </source>
</evidence>
<dbReference type="EMBL" id="CP001700">
    <property type="protein sequence ID" value="ACU71890.1"/>
    <property type="molecule type" value="Genomic_DNA"/>
</dbReference>
<protein>
    <submittedName>
        <fullName evidence="1">Uncharacterized protein</fullName>
    </submittedName>
</protein>
<name>C7Q2Z8_CATAD</name>